<proteinExistence type="predicted"/>
<evidence type="ECO:0000313" key="3">
    <source>
        <dbReference type="Proteomes" id="UP000067448"/>
    </source>
</evidence>
<dbReference type="AlphaFoldDB" id="A0A100JWI8"/>
<dbReference type="Pfam" id="PF01636">
    <property type="entry name" value="APH"/>
    <property type="match status" value="1"/>
</dbReference>
<keyword evidence="2" id="KW-0808">Transferase</keyword>
<organism evidence="2 3">
    <name type="scientific">Streptomyces scabiei</name>
    <dbReference type="NCBI Taxonomy" id="1930"/>
    <lineage>
        <taxon>Bacteria</taxon>
        <taxon>Bacillati</taxon>
        <taxon>Actinomycetota</taxon>
        <taxon>Actinomycetes</taxon>
        <taxon>Kitasatosporales</taxon>
        <taxon>Streptomycetaceae</taxon>
        <taxon>Streptomyces</taxon>
    </lineage>
</organism>
<dbReference type="InterPro" id="IPR051678">
    <property type="entry name" value="AGP_Transferase"/>
</dbReference>
<dbReference type="SUPFAM" id="SSF56112">
    <property type="entry name" value="Protein kinase-like (PK-like)"/>
    <property type="match status" value="1"/>
</dbReference>
<evidence type="ECO:0000313" key="2">
    <source>
        <dbReference type="EMBL" id="GAQ66969.1"/>
    </source>
</evidence>
<evidence type="ECO:0000259" key="1">
    <source>
        <dbReference type="Pfam" id="PF01636"/>
    </source>
</evidence>
<reference evidence="3" key="3">
    <citation type="submission" date="2016-02" db="EMBL/GenBank/DDBJ databases">
        <title>Draft genome of pathogenic Streptomyces sp. in Japan.</title>
        <authorList>
            <person name="Tomihama T."/>
            <person name="Ikenaga M."/>
            <person name="Sakai M."/>
            <person name="Okubo T."/>
            <person name="Ikeda S."/>
        </authorList>
    </citation>
    <scope>NUCLEOTIDE SEQUENCE [LARGE SCALE GENOMIC DNA]</scope>
    <source>
        <strain evidence="3">S58</strain>
    </source>
</reference>
<comment type="caution">
    <text evidence="2">The sequence shown here is derived from an EMBL/GenBank/DDBJ whole genome shotgun (WGS) entry which is preliminary data.</text>
</comment>
<reference evidence="2 3" key="2">
    <citation type="journal article" date="2016" name="Genome Announc.">
        <title>Draft Genome Sequences of Streptomyces scabiei S58, Streptomyces turgidiscabies T45, and Streptomyces acidiscabies a10, the Pathogens of Potato Common Scab, Isolated in Japan.</title>
        <authorList>
            <person name="Tomihama T."/>
            <person name="Nishi Y."/>
            <person name="Sakai M."/>
            <person name="Ikenaga M."/>
            <person name="Okubo T."/>
            <person name="Ikeda S."/>
        </authorList>
    </citation>
    <scope>NUCLEOTIDE SEQUENCE [LARGE SCALE GENOMIC DNA]</scope>
    <source>
        <strain evidence="2 3">S58</strain>
    </source>
</reference>
<dbReference type="GO" id="GO:0016740">
    <property type="term" value="F:transferase activity"/>
    <property type="evidence" value="ECO:0007669"/>
    <property type="project" value="UniProtKB-KW"/>
</dbReference>
<gene>
    <name evidence="2" type="ORF">SsS58_07409</name>
</gene>
<dbReference type="InterPro" id="IPR002575">
    <property type="entry name" value="Aminoglycoside_PTrfase"/>
</dbReference>
<sequence length="302" mass="32753">MRVRHGGAQTDPVIDITPHLVRTLISTQFPAWSELPVRPVDRQGWDNRTFRLGEELTVRLPSAQGYAAAVAKEDRCLPGLARHVPLPVPEPVAVGAPGAGYPYAWSVRRWLAGDTVEVAPGVDRTRLARDLGDFLRDLRGAPPGRGPAAGRHSYYRGCHPSVYGDEVEQALDRLADAVDVAACRAVWAQALTSAWPSAPTWFHGDVAVGNLLARNGTLSAVIDFGSSGVGDPACDLVMAWTYFTGEERKIFREAAGLPDDTWRRARGWALWKALVTTAGLSGPDPEGRQRRVIGQVLDDPVV</sequence>
<feature type="domain" description="Aminoglycoside phosphotransferase" evidence="1">
    <location>
        <begin position="42"/>
        <end position="268"/>
    </location>
</feature>
<protein>
    <submittedName>
        <fullName evidence="2">Phosphotransferase enzyme family protein</fullName>
    </submittedName>
</protein>
<dbReference type="InterPro" id="IPR011009">
    <property type="entry name" value="Kinase-like_dom_sf"/>
</dbReference>
<dbReference type="PANTHER" id="PTHR21310:SF42">
    <property type="entry name" value="BIFUNCTIONAL AAC_APH"/>
    <property type="match status" value="1"/>
</dbReference>
<dbReference type="Proteomes" id="UP000067448">
    <property type="component" value="Unassembled WGS sequence"/>
</dbReference>
<dbReference type="EMBL" id="BCMM01000048">
    <property type="protein sequence ID" value="GAQ66969.1"/>
    <property type="molecule type" value="Genomic_DNA"/>
</dbReference>
<dbReference type="Gene3D" id="3.90.1200.10">
    <property type="match status" value="1"/>
</dbReference>
<dbReference type="PANTHER" id="PTHR21310">
    <property type="entry name" value="AMINOGLYCOSIDE PHOSPHOTRANSFERASE-RELATED-RELATED"/>
    <property type="match status" value="1"/>
</dbReference>
<reference evidence="3" key="1">
    <citation type="submission" date="2015-11" db="EMBL/GenBank/DDBJ databases">
        <authorList>
            <consortium name="Cross-ministerial Strategic Innovation Promotion Program (SIP) consortium"/>
            <person name="Tomihama T."/>
            <person name="Ikenaga M."/>
            <person name="Sakai M."/>
            <person name="Okubo T."/>
            <person name="Ikeda S."/>
        </authorList>
    </citation>
    <scope>NUCLEOTIDE SEQUENCE [LARGE SCALE GENOMIC DNA]</scope>
    <source>
        <strain evidence="3">S58</strain>
    </source>
</reference>
<name>A0A100JWI8_STRSC</name>
<dbReference type="CDD" id="cd05155">
    <property type="entry name" value="APH_ChoK_like_1"/>
    <property type="match status" value="1"/>
</dbReference>
<dbReference type="Gene3D" id="3.30.200.20">
    <property type="entry name" value="Phosphorylase Kinase, domain 1"/>
    <property type="match status" value="1"/>
</dbReference>
<accession>A0A100JWI8</accession>